<name>A0A1I6UN74_9BACL</name>
<dbReference type="RefSeq" id="WP_091839675.1">
    <property type="nucleotide sequence ID" value="NZ_FPAA01000018.1"/>
</dbReference>
<protein>
    <submittedName>
        <fullName evidence="1">Uncharacterized protein</fullName>
    </submittedName>
</protein>
<sequence>MKYSSLHGHLFVDTDMDTDQLLNLLINKSNGIPGYLQSMSTDSYEIDLSTNDDFDQIKRHTEETDSFLYFRYCAEVDIVEGYLESMYIKEIGELLQSLYSTGFRVVLACEFEEELPNKGFFL</sequence>
<keyword evidence="2" id="KW-1185">Reference proteome</keyword>
<dbReference type="Proteomes" id="UP000198660">
    <property type="component" value="Unassembled WGS sequence"/>
</dbReference>
<accession>A0A1I6UN74</accession>
<evidence type="ECO:0000313" key="2">
    <source>
        <dbReference type="Proteomes" id="UP000198660"/>
    </source>
</evidence>
<organism evidence="1 2">
    <name type="scientific">Marininema halotolerans</name>
    <dbReference type="NCBI Taxonomy" id="1155944"/>
    <lineage>
        <taxon>Bacteria</taxon>
        <taxon>Bacillati</taxon>
        <taxon>Bacillota</taxon>
        <taxon>Bacilli</taxon>
        <taxon>Bacillales</taxon>
        <taxon>Thermoactinomycetaceae</taxon>
        <taxon>Marininema</taxon>
    </lineage>
</organism>
<dbReference type="EMBL" id="FPAA01000018">
    <property type="protein sequence ID" value="SFT02848.1"/>
    <property type="molecule type" value="Genomic_DNA"/>
</dbReference>
<dbReference type="OrthoDB" id="470767at2"/>
<reference evidence="2" key="1">
    <citation type="submission" date="2016-10" db="EMBL/GenBank/DDBJ databases">
        <authorList>
            <person name="Varghese N."/>
            <person name="Submissions S."/>
        </authorList>
    </citation>
    <scope>NUCLEOTIDE SEQUENCE [LARGE SCALE GENOMIC DNA]</scope>
    <source>
        <strain evidence="2">DSM 45789</strain>
    </source>
</reference>
<dbReference type="AlphaFoldDB" id="A0A1I6UN74"/>
<proteinExistence type="predicted"/>
<evidence type="ECO:0000313" key="1">
    <source>
        <dbReference type="EMBL" id="SFT02848.1"/>
    </source>
</evidence>
<gene>
    <name evidence="1" type="ORF">SAMN05444972_11842</name>
</gene>